<dbReference type="KEGG" id="nak:EH165_09595"/>
<proteinExistence type="predicted"/>
<dbReference type="Gene3D" id="3.30.470.20">
    <property type="entry name" value="ATP-grasp fold, B domain"/>
    <property type="match status" value="1"/>
</dbReference>
<dbReference type="PANTHER" id="PTHR39217:SF1">
    <property type="entry name" value="GLUTATHIONE SYNTHETASE"/>
    <property type="match status" value="1"/>
</dbReference>
<dbReference type="GO" id="GO:0004363">
    <property type="term" value="F:glutathione synthase activity"/>
    <property type="evidence" value="ECO:0007669"/>
    <property type="project" value="InterPro"/>
</dbReference>
<dbReference type="EMBL" id="CP034170">
    <property type="protein sequence ID" value="AZI58355.1"/>
    <property type="molecule type" value="Genomic_DNA"/>
</dbReference>
<dbReference type="InterPro" id="IPR053191">
    <property type="entry name" value="DcsG_Biosynth_Enzyme"/>
</dbReference>
<dbReference type="AlphaFoldDB" id="A0A3G8ZNI2"/>
<protein>
    <recommendedName>
        <fullName evidence="1">Prokaryotic glutathione synthetase ATP-binding domain-containing protein</fullName>
    </recommendedName>
</protein>
<dbReference type="GO" id="GO:0005524">
    <property type="term" value="F:ATP binding"/>
    <property type="evidence" value="ECO:0007669"/>
    <property type="project" value="InterPro"/>
</dbReference>
<keyword evidence="3" id="KW-1185">Reference proteome</keyword>
<evidence type="ECO:0000313" key="3">
    <source>
        <dbReference type="Proteomes" id="UP000268084"/>
    </source>
</evidence>
<sequence length="282" mass="30041">MPSVLLLTCADLPHPEVETGLIAMALGELGIESTVLNWDDPALTDLPADLVVLRSTWDYTTALPRFLTTLEALRAPLLNSLPIVRWNCHKGYLLDLAAAGIPIVPTSIVKQGAAIQVPEFAGADSVVIKPASSAGARGVGKFEIGDPAALEHLQTWARTGDMLVQPFLPEILSGERSLIYIGGTYSHAVCKVPGAQDFRVQSEYGGVVNPHSPTPAEFEVAEAALAHTPGELLYARVDLVAGSNGPLVMELELIEPELFIAQFPDRAALFAGAVAQRLHRTA</sequence>
<reference evidence="2 3" key="1">
    <citation type="submission" date="2018-11" db="EMBL/GenBank/DDBJ databases">
        <authorList>
            <person name="Da X."/>
        </authorList>
    </citation>
    <scope>NUCLEOTIDE SEQUENCE [LARGE SCALE GENOMIC DNA]</scope>
    <source>
        <strain evidence="2 3">S14-144</strain>
    </source>
</reference>
<dbReference type="Pfam" id="PF02955">
    <property type="entry name" value="GSH-S_ATP"/>
    <property type="match status" value="1"/>
</dbReference>
<dbReference type="SUPFAM" id="SSF56059">
    <property type="entry name" value="Glutathione synthetase ATP-binding domain-like"/>
    <property type="match status" value="1"/>
</dbReference>
<feature type="domain" description="Prokaryotic glutathione synthetase ATP-binding" evidence="1">
    <location>
        <begin position="106"/>
        <end position="223"/>
    </location>
</feature>
<accession>A0A3G8ZNI2</accession>
<dbReference type="RefSeq" id="WP_124799264.1">
    <property type="nucleotide sequence ID" value="NZ_CP034170.1"/>
</dbReference>
<gene>
    <name evidence="2" type="ORF">EH165_09595</name>
</gene>
<evidence type="ECO:0000259" key="1">
    <source>
        <dbReference type="Pfam" id="PF02955"/>
    </source>
</evidence>
<organism evidence="2 3">
    <name type="scientific">Nakamurella antarctica</name>
    <dbReference type="NCBI Taxonomy" id="1902245"/>
    <lineage>
        <taxon>Bacteria</taxon>
        <taxon>Bacillati</taxon>
        <taxon>Actinomycetota</taxon>
        <taxon>Actinomycetes</taxon>
        <taxon>Nakamurellales</taxon>
        <taxon>Nakamurellaceae</taxon>
        <taxon>Nakamurella</taxon>
    </lineage>
</organism>
<dbReference type="InterPro" id="IPR004218">
    <property type="entry name" value="GSHS_ATP-bd"/>
</dbReference>
<reference evidence="2 3" key="2">
    <citation type="submission" date="2018-12" db="EMBL/GenBank/DDBJ databases">
        <title>Nakamurella antarcticus sp. nov., isolated from Antarctica South Shetland Islands soil.</title>
        <authorList>
            <person name="Peng F."/>
        </authorList>
    </citation>
    <scope>NUCLEOTIDE SEQUENCE [LARGE SCALE GENOMIC DNA]</scope>
    <source>
        <strain evidence="2 3">S14-144</strain>
    </source>
</reference>
<name>A0A3G8ZNI2_9ACTN</name>
<dbReference type="PANTHER" id="PTHR39217">
    <property type="match status" value="1"/>
</dbReference>
<dbReference type="OrthoDB" id="3373978at2"/>
<evidence type="ECO:0000313" key="2">
    <source>
        <dbReference type="EMBL" id="AZI58355.1"/>
    </source>
</evidence>
<dbReference type="Proteomes" id="UP000268084">
    <property type="component" value="Chromosome"/>
</dbReference>